<sequence length="526" mass="57699">MQAFRRYRAPAEEGGVLVEPSWDAQLRLIDSCQAHRAAVPLVWAGHSLASLAAELRLQTVNAAARWTGVADRAFDETTPLVVSGHQPELFHPGVLIKNVALDRLARAVGGVGLHLVIDSDLCREVAINVPTGTLEAPRRVALAYDQPAPEQPYEQRPVMDHRVFASFPQRITEALAPFIANPEALRVWPAAREALESTGKISAGLNAARRVLQRDWDDRTLELPISAVADTIPFRAFLFELVSRSAETRVAYNAALATYRQAHRLRSAAQPLPDLAAGADGWVETPFWITTPAASPRRPLWARNRAGAVEIANFAGWNATLPSAPEDAIRALTQLREEGVLLRSRALTTTLFTRWALADLFLHGIGGAKYDQVTDRISHQLFGQAPPPHATLSATLRLPIPHPACPITVAQAVRDQRDLRYHPERFMSTASVSGEALRWIEEKRAAIALAKSPANAAERHRRIVRANQALAEYVSTERAAMREQLTAARLAEQSRAILGSREHAFVLFPQGWLAPRLADAVPLPAG</sequence>
<evidence type="ECO:0000313" key="1">
    <source>
        <dbReference type="EMBL" id="TWT46658.1"/>
    </source>
</evidence>
<keyword evidence="2" id="KW-1185">Reference proteome</keyword>
<dbReference type="Proteomes" id="UP000318995">
    <property type="component" value="Unassembled WGS sequence"/>
</dbReference>
<dbReference type="EMBL" id="SJPH01000003">
    <property type="protein sequence ID" value="TWT46658.1"/>
    <property type="molecule type" value="Genomic_DNA"/>
</dbReference>
<protein>
    <submittedName>
        <fullName evidence="1">Uncharacterized protein</fullName>
    </submittedName>
</protein>
<accession>A0A5C5W720</accession>
<dbReference type="RefSeq" id="WP_146573351.1">
    <property type="nucleotide sequence ID" value="NZ_SJPH01000003.1"/>
</dbReference>
<dbReference type="OrthoDB" id="255440at2"/>
<evidence type="ECO:0000313" key="2">
    <source>
        <dbReference type="Proteomes" id="UP000318995"/>
    </source>
</evidence>
<organism evidence="1 2">
    <name type="scientific">Botrimarina hoheduenensis</name>
    <dbReference type="NCBI Taxonomy" id="2528000"/>
    <lineage>
        <taxon>Bacteria</taxon>
        <taxon>Pseudomonadati</taxon>
        <taxon>Planctomycetota</taxon>
        <taxon>Planctomycetia</taxon>
        <taxon>Pirellulales</taxon>
        <taxon>Lacipirellulaceae</taxon>
        <taxon>Botrimarina</taxon>
    </lineage>
</organism>
<comment type="caution">
    <text evidence="1">The sequence shown here is derived from an EMBL/GenBank/DDBJ whole genome shotgun (WGS) entry which is preliminary data.</text>
</comment>
<dbReference type="AlphaFoldDB" id="A0A5C5W720"/>
<proteinExistence type="predicted"/>
<reference evidence="1 2" key="1">
    <citation type="submission" date="2019-02" db="EMBL/GenBank/DDBJ databases">
        <title>Deep-cultivation of Planctomycetes and their phenomic and genomic characterization uncovers novel biology.</title>
        <authorList>
            <person name="Wiegand S."/>
            <person name="Jogler M."/>
            <person name="Boedeker C."/>
            <person name="Pinto D."/>
            <person name="Vollmers J."/>
            <person name="Rivas-Marin E."/>
            <person name="Kohn T."/>
            <person name="Peeters S.H."/>
            <person name="Heuer A."/>
            <person name="Rast P."/>
            <person name="Oberbeckmann S."/>
            <person name="Bunk B."/>
            <person name="Jeske O."/>
            <person name="Meyerdierks A."/>
            <person name="Storesund J.E."/>
            <person name="Kallscheuer N."/>
            <person name="Luecker S."/>
            <person name="Lage O.M."/>
            <person name="Pohl T."/>
            <person name="Merkel B.J."/>
            <person name="Hornburger P."/>
            <person name="Mueller R.-W."/>
            <person name="Bruemmer F."/>
            <person name="Labrenz M."/>
            <person name="Spormann A.M."/>
            <person name="Op Den Camp H."/>
            <person name="Overmann J."/>
            <person name="Amann R."/>
            <person name="Jetten M.S.M."/>
            <person name="Mascher T."/>
            <person name="Medema M.H."/>
            <person name="Devos D.P."/>
            <person name="Kaster A.-K."/>
            <person name="Ovreas L."/>
            <person name="Rohde M."/>
            <person name="Galperin M.Y."/>
            <person name="Jogler C."/>
        </authorList>
    </citation>
    <scope>NUCLEOTIDE SEQUENCE [LARGE SCALE GENOMIC DNA]</scope>
    <source>
        <strain evidence="1 2">Pla111</strain>
    </source>
</reference>
<gene>
    <name evidence="1" type="ORF">Pla111_17590</name>
</gene>
<name>A0A5C5W720_9BACT</name>